<dbReference type="SMART" id="SM00855">
    <property type="entry name" value="PGAM"/>
    <property type="match status" value="1"/>
</dbReference>
<reference evidence="2" key="1">
    <citation type="journal article" date="2021" name="J Fungi (Basel)">
        <title>Genomic and Metabolomic Analyses of the Marine Fungus Emericellopsis cladophorae: Insights into Saltwater Adaptability Mechanisms and Its Biosynthetic Potential.</title>
        <authorList>
            <person name="Goncalves M.F.M."/>
            <person name="Hilario S."/>
            <person name="Van de Peer Y."/>
            <person name="Esteves A.C."/>
            <person name="Alves A."/>
        </authorList>
    </citation>
    <scope>NUCLEOTIDE SEQUENCE</scope>
    <source>
        <strain evidence="2">MUM 19.33</strain>
    </source>
</reference>
<dbReference type="OrthoDB" id="414418at2759"/>
<feature type="compositionally biased region" description="Polar residues" evidence="1">
    <location>
        <begin position="246"/>
        <end position="257"/>
    </location>
</feature>
<dbReference type="InterPro" id="IPR013078">
    <property type="entry name" value="His_Pase_superF_clade-1"/>
</dbReference>
<evidence type="ECO:0000313" key="2">
    <source>
        <dbReference type="EMBL" id="KAI6785792.1"/>
    </source>
</evidence>
<feature type="region of interest" description="Disordered" evidence="1">
    <location>
        <begin position="237"/>
        <end position="257"/>
    </location>
</feature>
<dbReference type="EMBL" id="JAGIXG020000001">
    <property type="protein sequence ID" value="KAI6785792.1"/>
    <property type="molecule type" value="Genomic_DNA"/>
</dbReference>
<dbReference type="GeneID" id="75832609"/>
<evidence type="ECO:0000256" key="1">
    <source>
        <dbReference type="SAM" id="MobiDB-lite"/>
    </source>
</evidence>
<protein>
    <submittedName>
        <fullName evidence="2">Transcription initiation factor</fullName>
    </submittedName>
</protein>
<accession>A0A9Q0BH81</accession>
<keyword evidence="3" id="KW-1185">Reference proteome</keyword>
<dbReference type="Pfam" id="PF00300">
    <property type="entry name" value="His_Phos_1"/>
    <property type="match status" value="1"/>
</dbReference>
<dbReference type="SUPFAM" id="SSF53254">
    <property type="entry name" value="Phosphoglycerate mutase-like"/>
    <property type="match status" value="1"/>
</dbReference>
<organism evidence="2 3">
    <name type="scientific">Emericellopsis cladophorae</name>
    <dbReference type="NCBI Taxonomy" id="2686198"/>
    <lineage>
        <taxon>Eukaryota</taxon>
        <taxon>Fungi</taxon>
        <taxon>Dikarya</taxon>
        <taxon>Ascomycota</taxon>
        <taxon>Pezizomycotina</taxon>
        <taxon>Sordariomycetes</taxon>
        <taxon>Hypocreomycetidae</taxon>
        <taxon>Hypocreales</taxon>
        <taxon>Bionectriaceae</taxon>
        <taxon>Emericellopsis</taxon>
    </lineage>
</organism>
<comment type="caution">
    <text evidence="2">The sequence shown here is derived from an EMBL/GenBank/DDBJ whole genome shotgun (WGS) entry which is preliminary data.</text>
</comment>
<dbReference type="PANTHER" id="PTHR16469:SF51">
    <property type="entry name" value="TRANSCRIPTION FACTOR TAU 55 KDA SUBUNIT"/>
    <property type="match status" value="1"/>
</dbReference>
<dbReference type="Proteomes" id="UP001055219">
    <property type="component" value="Unassembled WGS sequence"/>
</dbReference>
<proteinExistence type="predicted"/>
<dbReference type="AlphaFoldDB" id="A0A9Q0BH81"/>
<dbReference type="CDD" id="cd07067">
    <property type="entry name" value="HP_PGM_like"/>
    <property type="match status" value="1"/>
</dbReference>
<dbReference type="Gene3D" id="3.40.50.1240">
    <property type="entry name" value="Phosphoglycerate mutase-like"/>
    <property type="match status" value="1"/>
</dbReference>
<sequence length="257" mass="28235">MPLEVIYVVRHGFRTAWSVDHKTGVYSSSVRSPTGIAADPPLTSHGTQQAAELASHLITLRPAIDAVYSSPYYRCLQTITPYAELAGRDTLIRPEHGIAEWFGAAPFDHPQPADAETLKGMFPAYDMDYVSTRQASRRGETLPQLYKRVAATVQALIAKADAKGHRAIVLCSHAAVVIALGRILTRDIPDEPDRVDFKAFTCGLSTYRRRGGDDDAWDCELNSDCSFLTHGEERGWNFSGDESFPGTGSMSQDDSKL</sequence>
<name>A0A9Q0BH81_9HYPO</name>
<evidence type="ECO:0000313" key="3">
    <source>
        <dbReference type="Proteomes" id="UP001055219"/>
    </source>
</evidence>
<dbReference type="InterPro" id="IPR051710">
    <property type="entry name" value="Phosphatase_SH3-domain"/>
</dbReference>
<dbReference type="PANTHER" id="PTHR16469">
    <property type="entry name" value="UBIQUITIN-ASSOCIATED AND SH3 DOMAIN-CONTAINING BA-RELATED"/>
    <property type="match status" value="1"/>
</dbReference>
<dbReference type="InterPro" id="IPR029033">
    <property type="entry name" value="His_PPase_superfam"/>
</dbReference>
<dbReference type="RefSeq" id="XP_051366648.1">
    <property type="nucleotide sequence ID" value="XM_051504130.1"/>
</dbReference>
<reference evidence="2" key="2">
    <citation type="submission" date="2022-07" db="EMBL/GenBank/DDBJ databases">
        <authorList>
            <person name="Goncalves M.F.M."/>
            <person name="Hilario S."/>
            <person name="Van De Peer Y."/>
            <person name="Esteves A.C."/>
            <person name="Alves A."/>
        </authorList>
    </citation>
    <scope>NUCLEOTIDE SEQUENCE</scope>
    <source>
        <strain evidence="2">MUM 19.33</strain>
    </source>
</reference>
<gene>
    <name evidence="2" type="ORF">J7T54_006131</name>
</gene>